<evidence type="ECO:0000313" key="2">
    <source>
        <dbReference type="EMBL" id="KAJ1140911.1"/>
    </source>
</evidence>
<organism evidence="2 3">
    <name type="scientific">Pleurodeles waltl</name>
    <name type="common">Iberian ribbed newt</name>
    <dbReference type="NCBI Taxonomy" id="8319"/>
    <lineage>
        <taxon>Eukaryota</taxon>
        <taxon>Metazoa</taxon>
        <taxon>Chordata</taxon>
        <taxon>Craniata</taxon>
        <taxon>Vertebrata</taxon>
        <taxon>Euteleostomi</taxon>
        <taxon>Amphibia</taxon>
        <taxon>Batrachia</taxon>
        <taxon>Caudata</taxon>
        <taxon>Salamandroidea</taxon>
        <taxon>Salamandridae</taxon>
        <taxon>Pleurodelinae</taxon>
        <taxon>Pleurodeles</taxon>
    </lineage>
</organism>
<comment type="caution">
    <text evidence="2">The sequence shown here is derived from an EMBL/GenBank/DDBJ whole genome shotgun (WGS) entry which is preliminary data.</text>
</comment>
<evidence type="ECO:0000313" key="3">
    <source>
        <dbReference type="Proteomes" id="UP001066276"/>
    </source>
</evidence>
<feature type="region of interest" description="Disordered" evidence="1">
    <location>
        <begin position="1"/>
        <end position="33"/>
    </location>
</feature>
<name>A0AAV7QK97_PLEWA</name>
<feature type="compositionally biased region" description="Low complexity" evidence="1">
    <location>
        <begin position="1"/>
        <end position="11"/>
    </location>
</feature>
<dbReference type="Proteomes" id="UP001066276">
    <property type="component" value="Chromosome 6"/>
</dbReference>
<feature type="region of interest" description="Disordered" evidence="1">
    <location>
        <begin position="52"/>
        <end position="74"/>
    </location>
</feature>
<evidence type="ECO:0000256" key="1">
    <source>
        <dbReference type="SAM" id="MobiDB-lite"/>
    </source>
</evidence>
<accession>A0AAV7QK97</accession>
<reference evidence="2" key="1">
    <citation type="journal article" date="2022" name="bioRxiv">
        <title>Sequencing and chromosome-scale assembly of the giantPleurodeles waltlgenome.</title>
        <authorList>
            <person name="Brown T."/>
            <person name="Elewa A."/>
            <person name="Iarovenko S."/>
            <person name="Subramanian E."/>
            <person name="Araus A.J."/>
            <person name="Petzold A."/>
            <person name="Susuki M."/>
            <person name="Suzuki K.-i.T."/>
            <person name="Hayashi T."/>
            <person name="Toyoda A."/>
            <person name="Oliveira C."/>
            <person name="Osipova E."/>
            <person name="Leigh N.D."/>
            <person name="Simon A."/>
            <person name="Yun M.H."/>
        </authorList>
    </citation>
    <scope>NUCLEOTIDE SEQUENCE</scope>
    <source>
        <strain evidence="2">20211129_DDA</strain>
        <tissue evidence="2">Liver</tissue>
    </source>
</reference>
<protein>
    <submittedName>
        <fullName evidence="2">Uncharacterized protein</fullName>
    </submittedName>
</protein>
<dbReference type="AlphaFoldDB" id="A0AAV7QK97"/>
<gene>
    <name evidence="2" type="ORF">NDU88_007248</name>
</gene>
<sequence length="108" mass="11572">MDGTGQQTGRTRVGRAMHKQQTDGPIPNSLPLGSWKVTISEVDTKQLNAIDSELTSAPKSPITGTGLGNPGSMIEDVPDTMLTPEMGDGTGSLVKYTAECCVIIYWRY</sequence>
<dbReference type="EMBL" id="JANPWB010000010">
    <property type="protein sequence ID" value="KAJ1140911.1"/>
    <property type="molecule type" value="Genomic_DNA"/>
</dbReference>
<keyword evidence="3" id="KW-1185">Reference proteome</keyword>
<proteinExistence type="predicted"/>